<dbReference type="SUPFAM" id="SSF53335">
    <property type="entry name" value="S-adenosyl-L-methionine-dependent methyltransferases"/>
    <property type="match status" value="1"/>
</dbReference>
<dbReference type="InterPro" id="IPR036736">
    <property type="entry name" value="ACP-like_sf"/>
</dbReference>
<evidence type="ECO:0000256" key="5">
    <source>
        <dbReference type="ARBA" id="ARBA00023268"/>
    </source>
</evidence>
<dbReference type="SMART" id="SM00829">
    <property type="entry name" value="PKS_ER"/>
    <property type="match status" value="1"/>
</dbReference>
<keyword evidence="2" id="KW-0597">Phosphoprotein</keyword>
<evidence type="ECO:0000256" key="3">
    <source>
        <dbReference type="ARBA" id="ARBA00022679"/>
    </source>
</evidence>
<dbReference type="Pfam" id="PF08240">
    <property type="entry name" value="ADH_N"/>
    <property type="match status" value="1"/>
</dbReference>
<dbReference type="InterPro" id="IPR013217">
    <property type="entry name" value="Methyltransf_12"/>
</dbReference>
<dbReference type="Proteomes" id="UP001610444">
    <property type="component" value="Unassembled WGS sequence"/>
</dbReference>
<evidence type="ECO:0000256" key="1">
    <source>
        <dbReference type="ARBA" id="ARBA00022450"/>
    </source>
</evidence>
<keyword evidence="6" id="KW-0012">Acyltransferase</keyword>
<proteinExistence type="predicted"/>
<accession>A0ABR4KEM1</accession>
<dbReference type="PANTHER" id="PTHR45681:SF6">
    <property type="entry name" value="POLYKETIDE SYNTHASE 37"/>
    <property type="match status" value="1"/>
</dbReference>
<feature type="region of interest" description="C-terminal hotdog fold" evidence="7">
    <location>
        <begin position="130"/>
        <end position="285"/>
    </location>
</feature>
<comment type="caution">
    <text evidence="11">The sequence shown here is derived from an EMBL/GenBank/DDBJ whole genome shotgun (WGS) entry which is preliminary data.</text>
</comment>
<name>A0ABR4KEM1_9EURO</name>
<keyword evidence="1" id="KW-0596">Phosphopantetheine</keyword>
<evidence type="ECO:0000256" key="4">
    <source>
        <dbReference type="ARBA" id="ARBA00022857"/>
    </source>
</evidence>
<dbReference type="Pfam" id="PF08242">
    <property type="entry name" value="Methyltransf_12"/>
    <property type="match status" value="1"/>
</dbReference>
<dbReference type="Gene3D" id="3.40.50.150">
    <property type="entry name" value="Vaccinia Virus protein VP39"/>
    <property type="match status" value="1"/>
</dbReference>
<dbReference type="Pfam" id="PF23114">
    <property type="entry name" value="NAD-bd_HRPKS_sdrA"/>
    <property type="match status" value="1"/>
</dbReference>
<evidence type="ECO:0000256" key="7">
    <source>
        <dbReference type="PROSITE-ProRule" id="PRU01363"/>
    </source>
</evidence>
<dbReference type="SUPFAM" id="SSF51735">
    <property type="entry name" value="NAD(P)-binding Rossmann-fold domains"/>
    <property type="match status" value="3"/>
</dbReference>
<dbReference type="SMART" id="SM00822">
    <property type="entry name" value="PKS_KR"/>
    <property type="match status" value="1"/>
</dbReference>
<dbReference type="CDD" id="cd05195">
    <property type="entry name" value="enoyl_red"/>
    <property type="match status" value="1"/>
</dbReference>
<dbReference type="InterPro" id="IPR009081">
    <property type="entry name" value="PP-bd_ACP"/>
</dbReference>
<dbReference type="EMBL" id="JBFXLR010000022">
    <property type="protein sequence ID" value="KAL2849688.1"/>
    <property type="molecule type" value="Genomic_DNA"/>
</dbReference>
<dbReference type="Gene3D" id="3.10.129.10">
    <property type="entry name" value="Hotdog Thioesterase"/>
    <property type="match status" value="1"/>
</dbReference>
<dbReference type="SMART" id="SM00826">
    <property type="entry name" value="PKS_DH"/>
    <property type="match status" value="1"/>
</dbReference>
<dbReference type="SUPFAM" id="SSF50129">
    <property type="entry name" value="GroES-like"/>
    <property type="match status" value="1"/>
</dbReference>
<evidence type="ECO:0000256" key="2">
    <source>
        <dbReference type="ARBA" id="ARBA00022553"/>
    </source>
</evidence>
<dbReference type="PANTHER" id="PTHR45681">
    <property type="entry name" value="POLYKETIDE SYNTHASE 44-RELATED"/>
    <property type="match status" value="1"/>
</dbReference>
<evidence type="ECO:0000313" key="12">
    <source>
        <dbReference type="Proteomes" id="UP001610444"/>
    </source>
</evidence>
<dbReference type="GeneID" id="98160837"/>
<dbReference type="InterPro" id="IPR013149">
    <property type="entry name" value="ADH-like_C"/>
</dbReference>
<evidence type="ECO:0000259" key="10">
    <source>
        <dbReference type="PROSITE" id="PS52019"/>
    </source>
</evidence>
<comment type="caution">
    <text evidence="7">Lacks conserved residue(s) required for the propagation of feature annotation.</text>
</comment>
<feature type="region of interest" description="Disordered" evidence="8">
    <location>
        <begin position="1252"/>
        <end position="1272"/>
    </location>
</feature>
<dbReference type="SUPFAM" id="SSF47336">
    <property type="entry name" value="ACP-like"/>
    <property type="match status" value="1"/>
</dbReference>
<evidence type="ECO:0000256" key="8">
    <source>
        <dbReference type="SAM" id="MobiDB-lite"/>
    </source>
</evidence>
<keyword evidence="5" id="KW-0511">Multifunctional enzyme</keyword>
<dbReference type="InterPro" id="IPR050444">
    <property type="entry name" value="Polyketide_Synthase"/>
</dbReference>
<keyword evidence="3" id="KW-0808">Transferase</keyword>
<dbReference type="SMART" id="SM00823">
    <property type="entry name" value="PKS_PP"/>
    <property type="match status" value="1"/>
</dbReference>
<keyword evidence="4" id="KW-0521">NADP</keyword>
<dbReference type="InterPro" id="IPR013968">
    <property type="entry name" value="PKS_KR"/>
</dbReference>
<dbReference type="InterPro" id="IPR056501">
    <property type="entry name" value="NAD-bd_HRPKS_sdrA"/>
</dbReference>
<dbReference type="Gene3D" id="3.40.50.720">
    <property type="entry name" value="NAD(P)-binding Rossmann-like Domain"/>
    <property type="match status" value="3"/>
</dbReference>
<protein>
    <recommendedName>
        <fullName evidence="13">Carrier domain-containing protein</fullName>
    </recommendedName>
</protein>
<dbReference type="Pfam" id="PF08659">
    <property type="entry name" value="KR"/>
    <property type="match status" value="1"/>
</dbReference>
<dbReference type="InterPro" id="IPR057326">
    <property type="entry name" value="KR_dom"/>
</dbReference>
<dbReference type="InterPro" id="IPR013154">
    <property type="entry name" value="ADH-like_N"/>
</dbReference>
<dbReference type="InterPro" id="IPR011032">
    <property type="entry name" value="GroES-like_sf"/>
</dbReference>
<evidence type="ECO:0000313" key="11">
    <source>
        <dbReference type="EMBL" id="KAL2849688.1"/>
    </source>
</evidence>
<dbReference type="RefSeq" id="XP_070898913.1">
    <property type="nucleotide sequence ID" value="XM_071045673.1"/>
</dbReference>
<evidence type="ECO:0008006" key="13">
    <source>
        <dbReference type="Google" id="ProtNLM"/>
    </source>
</evidence>
<reference evidence="11 12" key="1">
    <citation type="submission" date="2024-07" db="EMBL/GenBank/DDBJ databases">
        <title>Section-level genome sequencing and comparative genomics of Aspergillus sections Usti and Cavernicolus.</title>
        <authorList>
            <consortium name="Lawrence Berkeley National Laboratory"/>
            <person name="Nybo J.L."/>
            <person name="Vesth T.C."/>
            <person name="Theobald S."/>
            <person name="Frisvad J.C."/>
            <person name="Larsen T.O."/>
            <person name="Kjaerboelling I."/>
            <person name="Rothschild-Mancinelli K."/>
            <person name="Lyhne E.K."/>
            <person name="Kogle M.E."/>
            <person name="Barry K."/>
            <person name="Clum A."/>
            <person name="Na H."/>
            <person name="Ledsgaard L."/>
            <person name="Lin J."/>
            <person name="Lipzen A."/>
            <person name="Kuo A."/>
            <person name="Riley R."/>
            <person name="Mondo S."/>
            <person name="LaButti K."/>
            <person name="Haridas S."/>
            <person name="Pangalinan J."/>
            <person name="Salamov A.A."/>
            <person name="Simmons B.A."/>
            <person name="Magnuson J.K."/>
            <person name="Chen J."/>
            <person name="Drula E."/>
            <person name="Henrissat B."/>
            <person name="Wiebenga A."/>
            <person name="Lubbers R.J."/>
            <person name="Gomes A.C."/>
            <person name="Macurrencykelacurrency M.R."/>
            <person name="Stajich J."/>
            <person name="Grigoriev I.V."/>
            <person name="Mortensen U.H."/>
            <person name="De vries R.P."/>
            <person name="Baker S.E."/>
            <person name="Andersen M.R."/>
        </authorList>
    </citation>
    <scope>NUCLEOTIDE SEQUENCE [LARGE SCALE GENOMIC DNA]</scope>
    <source>
        <strain evidence="11 12">CBS 756.74</strain>
    </source>
</reference>
<evidence type="ECO:0000256" key="6">
    <source>
        <dbReference type="ARBA" id="ARBA00023315"/>
    </source>
</evidence>
<organism evidence="11 12">
    <name type="scientific">Aspergillus pseudodeflectus</name>
    <dbReference type="NCBI Taxonomy" id="176178"/>
    <lineage>
        <taxon>Eukaryota</taxon>
        <taxon>Fungi</taxon>
        <taxon>Dikarya</taxon>
        <taxon>Ascomycota</taxon>
        <taxon>Pezizomycotina</taxon>
        <taxon>Eurotiomycetes</taxon>
        <taxon>Eurotiomycetidae</taxon>
        <taxon>Eurotiales</taxon>
        <taxon>Aspergillaceae</taxon>
        <taxon>Aspergillus</taxon>
        <taxon>Aspergillus subgen. Nidulantes</taxon>
    </lineage>
</organism>
<dbReference type="Gene3D" id="3.90.180.10">
    <property type="entry name" value="Medium-chain alcohol dehydrogenases, catalytic domain"/>
    <property type="match status" value="1"/>
</dbReference>
<gene>
    <name evidence="11" type="ORF">BJX68DRAFT_267004</name>
</gene>
<feature type="region of interest" description="Disordered" evidence="8">
    <location>
        <begin position="662"/>
        <end position="685"/>
    </location>
</feature>
<dbReference type="InterPro" id="IPR036291">
    <property type="entry name" value="NAD(P)-bd_dom_sf"/>
</dbReference>
<dbReference type="InterPro" id="IPR020807">
    <property type="entry name" value="PKS_DH"/>
</dbReference>
<keyword evidence="12" id="KW-1185">Reference proteome</keyword>
<dbReference type="Pfam" id="PF00107">
    <property type="entry name" value="ADH_zinc_N"/>
    <property type="match status" value="1"/>
</dbReference>
<dbReference type="InterPro" id="IPR049900">
    <property type="entry name" value="PKS_mFAS_DH"/>
</dbReference>
<dbReference type="InterPro" id="IPR020806">
    <property type="entry name" value="PKS_PP-bd"/>
</dbReference>
<dbReference type="PROSITE" id="PS52019">
    <property type="entry name" value="PKS_MFAS_DH"/>
    <property type="match status" value="1"/>
</dbReference>
<evidence type="ECO:0000259" key="9">
    <source>
        <dbReference type="PROSITE" id="PS50075"/>
    </source>
</evidence>
<feature type="domain" description="PKS/mFAS DH" evidence="10">
    <location>
        <begin position="1"/>
        <end position="285"/>
    </location>
</feature>
<dbReference type="CDD" id="cd02440">
    <property type="entry name" value="AdoMet_MTases"/>
    <property type="match status" value="1"/>
</dbReference>
<sequence length="1370" mass="149272">MPWLAGHKVEGRIVYPAAGYLCMALDAAIQYAESTNAQWTAVDLSDVEFINPLIVSPDTEAIEMSFSLRPSSTTKGRDLAGRHEFLIASRPGDNVVLEHCRGFVAILLPDRAASSPPNCTVPGDVQDKAALQSMDPLLMYDRLSEIGNQYSDPFCAVSSVSFKSDYCHATVDIAKTNTEEHSLFSWEYYEWLKRLSSVEGVEDVSPADAKQFLQGVQDTGYEGQIVCQIGRNLDAILHGLAEPLSFMTENNLLHNVYRHDEGMQRCAIPTAEHIRLQALKNPRLRILEIGAGTGGTTLPVLQALSRDHVRPLIDSYTFTDISSGFFVKAEETFKAWKTLVQFKTLDIERNPAEQGFEAATYDVMVAANVLHATTYIEQTMHHVRSLLKPGGTLYLLESTKPTVHRSFVFGALPGWWLGSVQRGKDHPLLTVAEWDSTLRETGFSGTDLCIDPHDISEEQTDNLLISTALPDYSDDGEVQIQLVLSDQQLCSTGSPAYHLALALSQAHGKVADDFVSLGDAKTENKNCLCLAGLDDAFLSTMDQPAFEAFKRTFNSAKEIVWVTRGAMGDCASPRSALALGLIRALRKEIPGVKMFIVDLDPDQSISQQTLCGLLGHFIRRLALVRAGDDNEFLQRNGLWHVPRLITAPEPSRAIQATLSPNVPTRQTQPLHKADQPCRLSRNGSGSLQNLSFTEVPFEDPIAQDEVEIEVHATGINFRDSMILLGELDDDLMGECSGIVRNVGESFKGRFSIGDRVYTWFVPAHSTIVRAKGCLVHRIPSAMSFEQAASLPIVYGTVYYCLSTVSQLQRGETVLIHAGAGGVGQAAILFAQYIGATVFTTVGSDDKRTLLMDKYGISQEHIFSTRTGDFRHKVKTLTNGTGVDVVLNSLSGSFLQDSLDSLAPFGRFLEIGKRDILSGARMDMAALEQNITIAAVDLLQLARHRLPKIVEICSRVHELVVSGTFPPPTPLHVFPVSRIEDAFRHFQARPSGKTILSFTPDDQIQVLESRAEGVSFKPDATYLLAGGQGGLGRAICSWMAQHGARNIAILSPSGDQKQTTQDLIRDLASRGSSWLHSLLTSATTPRGVIQAALRLKDTIFDRLTYTEHQSILSPKVAGTYNLHNATVHEHLDFFTILSSYAGLIGNAGQASYAGASTFQDAFARWRTGQGYPTRSLNLGPIVGAGYLHDHPEELEWLQRAGLEVVALDTFLALLGYAVSRPVRTIEDSQIGIGWAASSGLHGSSALFSHLAHKETAGDSDQPNEATSDQSAAQQASPEAILSNVLAKGLTPALTAGVTLAVSRSVSALTGVSLEDIDSTKSISFHGGDSLVVVEFRNWLRKTIDPGFGAGRDVAKLSLQEIAEMAAEYAKK</sequence>
<dbReference type="InterPro" id="IPR029063">
    <property type="entry name" value="SAM-dependent_MTases_sf"/>
</dbReference>
<dbReference type="PROSITE" id="PS50075">
    <property type="entry name" value="CARRIER"/>
    <property type="match status" value="1"/>
</dbReference>
<dbReference type="InterPro" id="IPR049552">
    <property type="entry name" value="PKS_DH_N"/>
</dbReference>
<dbReference type="InterPro" id="IPR020843">
    <property type="entry name" value="ER"/>
</dbReference>
<dbReference type="Pfam" id="PF21089">
    <property type="entry name" value="PKS_DH_N"/>
    <property type="match status" value="1"/>
</dbReference>
<feature type="domain" description="Carrier" evidence="9">
    <location>
        <begin position="1291"/>
        <end position="1370"/>
    </location>
</feature>
<feature type="region of interest" description="N-terminal hotdog fold" evidence="7">
    <location>
        <begin position="1"/>
        <end position="111"/>
    </location>
</feature>